<dbReference type="Proteomes" id="UP001220961">
    <property type="component" value="Chromosome 3"/>
</dbReference>
<reference evidence="3" key="1">
    <citation type="submission" date="2023-03" db="EMBL/GenBank/DDBJ databases">
        <title>Mating type loci evolution in Malassezia.</title>
        <authorList>
            <person name="Coelho M.A."/>
        </authorList>
    </citation>
    <scope>NUCLEOTIDE SEQUENCE</scope>
    <source>
        <strain evidence="3">CBS 10434</strain>
    </source>
</reference>
<feature type="compositionally biased region" description="Basic and acidic residues" evidence="1">
    <location>
        <begin position="94"/>
        <end position="112"/>
    </location>
</feature>
<gene>
    <name evidence="3" type="ORF">MCAP1_001530</name>
</gene>
<evidence type="ECO:0000259" key="2">
    <source>
        <dbReference type="Pfam" id="PF15377"/>
    </source>
</evidence>
<evidence type="ECO:0000313" key="4">
    <source>
        <dbReference type="Proteomes" id="UP001220961"/>
    </source>
</evidence>
<feature type="region of interest" description="Disordered" evidence="1">
    <location>
        <begin position="35"/>
        <end position="196"/>
    </location>
</feature>
<evidence type="ECO:0000313" key="3">
    <source>
        <dbReference type="EMBL" id="WFD19305.1"/>
    </source>
</evidence>
<keyword evidence="4" id="KW-1185">Reference proteome</keyword>
<feature type="compositionally biased region" description="Basic and acidic residues" evidence="1">
    <location>
        <begin position="67"/>
        <end position="86"/>
    </location>
</feature>
<dbReference type="InterPro" id="IPR027911">
    <property type="entry name" value="DUF4604"/>
</dbReference>
<evidence type="ECO:0000256" key="1">
    <source>
        <dbReference type="SAM" id="MobiDB-lite"/>
    </source>
</evidence>
<dbReference type="EMBL" id="CP119910">
    <property type="protein sequence ID" value="WFD19305.1"/>
    <property type="molecule type" value="Genomic_DNA"/>
</dbReference>
<feature type="compositionally biased region" description="Basic and acidic residues" evidence="1">
    <location>
        <begin position="39"/>
        <end position="52"/>
    </location>
</feature>
<sequence length="196" mass="21751">MSRYPDEGPALSAREKKNLTYTQETPSFLRQLHAQVRGTHFEDTSERQRGGDTDDPLLDWMAPGARRAKDGGDREREEYHSDDDLAHAQVVVLKEGKHLSKEDYDREKERAPGADGAPDLSAQGPGDSAPVAEAGSAAQVRKSASRIAEPRHSKVMQDAKKWIHEKRNELRESAPKPSKKKRARPPGAGLSFSMDD</sequence>
<feature type="compositionally biased region" description="Basic and acidic residues" evidence="1">
    <location>
        <begin position="148"/>
        <end position="174"/>
    </location>
</feature>
<accession>A0AAF0E5X0</accession>
<feature type="region of interest" description="Disordered" evidence="1">
    <location>
        <begin position="1"/>
        <end position="21"/>
    </location>
</feature>
<proteinExistence type="predicted"/>
<name>A0AAF0E5X0_9BASI</name>
<feature type="domain" description="DUF4604" evidence="2">
    <location>
        <begin position="17"/>
        <end position="196"/>
    </location>
</feature>
<protein>
    <recommendedName>
        <fullName evidence="2">DUF4604 domain-containing protein</fullName>
    </recommendedName>
</protein>
<dbReference type="AlphaFoldDB" id="A0AAF0E5X0"/>
<organism evidence="3 4">
    <name type="scientific">Malassezia caprae</name>
    <dbReference type="NCBI Taxonomy" id="1381934"/>
    <lineage>
        <taxon>Eukaryota</taxon>
        <taxon>Fungi</taxon>
        <taxon>Dikarya</taxon>
        <taxon>Basidiomycota</taxon>
        <taxon>Ustilaginomycotina</taxon>
        <taxon>Malasseziomycetes</taxon>
        <taxon>Malasseziales</taxon>
        <taxon>Malasseziaceae</taxon>
        <taxon>Malassezia</taxon>
    </lineage>
</organism>
<dbReference type="Pfam" id="PF15377">
    <property type="entry name" value="DUF4604"/>
    <property type="match status" value="1"/>
</dbReference>